<evidence type="ECO:0000256" key="4">
    <source>
        <dbReference type="ARBA" id="ARBA00022516"/>
    </source>
</evidence>
<evidence type="ECO:0000256" key="1">
    <source>
        <dbReference type="ARBA" id="ARBA00004651"/>
    </source>
</evidence>
<accession>A0ABW4KC90</accession>
<feature type="transmembrane region" description="Helical" evidence="15">
    <location>
        <begin position="35"/>
        <end position="53"/>
    </location>
</feature>
<name>A0ABW4KC90_9BACI</name>
<keyword evidence="4" id="KW-0444">Lipid biosynthesis</keyword>
<evidence type="ECO:0000256" key="12">
    <source>
        <dbReference type="ARBA" id="ARBA00023136"/>
    </source>
</evidence>
<dbReference type="EMBL" id="JBHUEO010000004">
    <property type="protein sequence ID" value="MFD1705442.1"/>
    <property type="molecule type" value="Genomic_DNA"/>
</dbReference>
<protein>
    <submittedName>
        <fullName evidence="16">Diacylglycerol kinase family protein</fullName>
        <ecNumber evidence="16">2.7.1.-</ecNumber>
    </submittedName>
</protein>
<dbReference type="InterPro" id="IPR036945">
    <property type="entry name" value="DAGK_sf"/>
</dbReference>
<reference evidence="17" key="1">
    <citation type="journal article" date="2019" name="Int. J. Syst. Evol. Microbiol.">
        <title>The Global Catalogue of Microorganisms (GCM) 10K type strain sequencing project: providing services to taxonomists for standard genome sequencing and annotation.</title>
        <authorList>
            <consortium name="The Broad Institute Genomics Platform"/>
            <consortium name="The Broad Institute Genome Sequencing Center for Infectious Disease"/>
            <person name="Wu L."/>
            <person name="Ma J."/>
        </authorList>
    </citation>
    <scope>NUCLEOTIDE SEQUENCE [LARGE SCALE GENOMIC DNA]</scope>
    <source>
        <strain evidence="17">CGMCC 1.12295</strain>
    </source>
</reference>
<evidence type="ECO:0000256" key="13">
    <source>
        <dbReference type="ARBA" id="ARBA00023209"/>
    </source>
</evidence>
<keyword evidence="13" id="KW-0594">Phospholipid biosynthesis</keyword>
<feature type="transmembrane region" description="Helical" evidence="15">
    <location>
        <begin position="59"/>
        <end position="79"/>
    </location>
</feature>
<comment type="subcellular location">
    <subcellularLocation>
        <location evidence="1">Cell membrane</location>
        <topology evidence="1">Multi-pass membrane protein</topology>
    </subcellularLocation>
</comment>
<keyword evidence="7" id="KW-0547">Nucleotide-binding</keyword>
<feature type="transmembrane region" description="Helical" evidence="15">
    <location>
        <begin position="100"/>
        <end position="121"/>
    </location>
</feature>
<dbReference type="RefSeq" id="WP_380771859.1">
    <property type="nucleotide sequence ID" value="NZ_JBHUEO010000004.1"/>
</dbReference>
<keyword evidence="17" id="KW-1185">Reference proteome</keyword>
<evidence type="ECO:0000256" key="6">
    <source>
        <dbReference type="ARBA" id="ARBA00022692"/>
    </source>
</evidence>
<evidence type="ECO:0000256" key="2">
    <source>
        <dbReference type="ARBA" id="ARBA00005967"/>
    </source>
</evidence>
<evidence type="ECO:0000313" key="17">
    <source>
        <dbReference type="Proteomes" id="UP001597301"/>
    </source>
</evidence>
<evidence type="ECO:0000313" key="16">
    <source>
        <dbReference type="EMBL" id="MFD1705442.1"/>
    </source>
</evidence>
<keyword evidence="9" id="KW-0067">ATP-binding</keyword>
<dbReference type="PANTHER" id="PTHR34299:SF1">
    <property type="entry name" value="DIACYLGLYCEROL KINASE"/>
    <property type="match status" value="1"/>
</dbReference>
<keyword evidence="5 16" id="KW-0808">Transferase</keyword>
<dbReference type="InterPro" id="IPR000829">
    <property type="entry name" value="DAGK"/>
</dbReference>
<evidence type="ECO:0000256" key="3">
    <source>
        <dbReference type="ARBA" id="ARBA00022475"/>
    </source>
</evidence>
<evidence type="ECO:0000256" key="8">
    <source>
        <dbReference type="ARBA" id="ARBA00022777"/>
    </source>
</evidence>
<dbReference type="CDD" id="cd14265">
    <property type="entry name" value="UDPK_IM_like"/>
    <property type="match status" value="1"/>
</dbReference>
<keyword evidence="8 16" id="KW-0418">Kinase</keyword>
<evidence type="ECO:0000256" key="15">
    <source>
        <dbReference type="SAM" id="Phobius"/>
    </source>
</evidence>
<keyword evidence="3" id="KW-1003">Cell membrane</keyword>
<evidence type="ECO:0000256" key="10">
    <source>
        <dbReference type="ARBA" id="ARBA00022989"/>
    </source>
</evidence>
<organism evidence="16 17">
    <name type="scientific">Siminovitchia sediminis</name>
    <dbReference type="NCBI Taxonomy" id="1274353"/>
    <lineage>
        <taxon>Bacteria</taxon>
        <taxon>Bacillati</taxon>
        <taxon>Bacillota</taxon>
        <taxon>Bacilli</taxon>
        <taxon>Bacillales</taxon>
        <taxon>Bacillaceae</taxon>
        <taxon>Siminovitchia</taxon>
    </lineage>
</organism>
<keyword evidence="12 15" id="KW-0472">Membrane</keyword>
<keyword evidence="11" id="KW-0443">Lipid metabolism</keyword>
<sequence length="128" mass="14342">MAWKDNHPFSLRRLAKSFTYAFQGILYAIKNEKNFQIHVLAALAVMVCGILLQLNKIEWLFIIICIFGMFSLELMNTAIERAVDHHSKEISPVAKQAKDLAAGAVLVYALMSIVIGSVIFLPKFAALF</sequence>
<dbReference type="GO" id="GO:0016301">
    <property type="term" value="F:kinase activity"/>
    <property type="evidence" value="ECO:0007669"/>
    <property type="project" value="UniProtKB-KW"/>
</dbReference>
<dbReference type="Gene3D" id="1.10.287.3610">
    <property type="match status" value="1"/>
</dbReference>
<evidence type="ECO:0000256" key="11">
    <source>
        <dbReference type="ARBA" id="ARBA00023098"/>
    </source>
</evidence>
<dbReference type="EC" id="2.7.1.-" evidence="16"/>
<proteinExistence type="inferred from homology"/>
<evidence type="ECO:0000256" key="9">
    <source>
        <dbReference type="ARBA" id="ARBA00022840"/>
    </source>
</evidence>
<keyword evidence="14" id="KW-1208">Phospholipid metabolism</keyword>
<evidence type="ECO:0000256" key="5">
    <source>
        <dbReference type="ARBA" id="ARBA00022679"/>
    </source>
</evidence>
<keyword evidence="10 15" id="KW-1133">Transmembrane helix</keyword>
<dbReference type="Proteomes" id="UP001597301">
    <property type="component" value="Unassembled WGS sequence"/>
</dbReference>
<evidence type="ECO:0000256" key="14">
    <source>
        <dbReference type="ARBA" id="ARBA00023264"/>
    </source>
</evidence>
<dbReference type="PANTHER" id="PTHR34299">
    <property type="entry name" value="DIACYLGLYCEROL KINASE"/>
    <property type="match status" value="1"/>
</dbReference>
<dbReference type="Pfam" id="PF01219">
    <property type="entry name" value="DAGK_prokar"/>
    <property type="match status" value="1"/>
</dbReference>
<evidence type="ECO:0000256" key="7">
    <source>
        <dbReference type="ARBA" id="ARBA00022741"/>
    </source>
</evidence>
<comment type="similarity">
    <text evidence="2">Belongs to the bacterial diacylglycerol kinase family.</text>
</comment>
<gene>
    <name evidence="16" type="ORF">ACFSCZ_01585</name>
</gene>
<comment type="caution">
    <text evidence="16">The sequence shown here is derived from an EMBL/GenBank/DDBJ whole genome shotgun (WGS) entry which is preliminary data.</text>
</comment>
<dbReference type="PROSITE" id="PS01069">
    <property type="entry name" value="DAGK_PROKAR"/>
    <property type="match status" value="1"/>
</dbReference>
<dbReference type="InterPro" id="IPR033717">
    <property type="entry name" value="UDPK"/>
</dbReference>
<keyword evidence="6 15" id="KW-0812">Transmembrane</keyword>